<keyword evidence="2" id="KW-1185">Reference proteome</keyword>
<reference evidence="1 2" key="1">
    <citation type="journal article" date="2018" name="Front. Microbiol.">
        <title>Jumbo Bacteriophages Are Represented Within an Increasing Diversity of Environmental Viruses Infecting the Emerging Phytopathogen, Dickeya solani.</title>
        <authorList>
            <person name="Day A.W."/>
            <person name="Ahn J."/>
            <person name="Salmond G.P.C."/>
        </authorList>
    </citation>
    <scope>NUCLEOTIDE SEQUENCE [LARGE SCALE GENOMIC DNA]</scope>
</reference>
<evidence type="ECO:0000313" key="1">
    <source>
        <dbReference type="EMBL" id="AXG67156.1"/>
    </source>
</evidence>
<dbReference type="Proteomes" id="UP000262440">
    <property type="component" value="Segment"/>
</dbReference>
<accession>A0A384ZY54</accession>
<evidence type="ECO:0000313" key="2">
    <source>
        <dbReference type="Proteomes" id="UP000262440"/>
    </source>
</evidence>
<name>A0A384ZY54_9CAUD</name>
<gene>
    <name evidence="1" type="ORF">AD1_112</name>
</gene>
<protein>
    <submittedName>
        <fullName evidence="1">Putative baseplate wedge subunit protein</fullName>
    </submittedName>
</protein>
<dbReference type="EMBL" id="MH460463">
    <property type="protein sequence ID" value="AXG67156.1"/>
    <property type="molecule type" value="Genomic_DNA"/>
</dbReference>
<sequence length="41" mass="4810">MSMLNTYTTHEEFAQDFLNRINSSSHWTDAQQSITFAMRAQ</sequence>
<organism evidence="1 2">
    <name type="scientific">Dickeya phage vB_DsoM_AD1</name>
    <dbReference type="NCBI Taxonomy" id="2283029"/>
    <lineage>
        <taxon>Viruses</taxon>
        <taxon>Duplodnaviria</taxon>
        <taxon>Heunggongvirae</taxon>
        <taxon>Uroviricota</taxon>
        <taxon>Caudoviricetes</taxon>
        <taxon>Alexandravirus</taxon>
        <taxon>Alexandravirus AD1</taxon>
    </lineage>
</organism>
<proteinExistence type="predicted"/>